<evidence type="ECO:0000256" key="3">
    <source>
        <dbReference type="PIRSR" id="PIRSR000390-1"/>
    </source>
</evidence>
<dbReference type="AlphaFoldDB" id="A0A2N7PQM4"/>
<dbReference type="CDD" id="cd00616">
    <property type="entry name" value="AHBA_syn"/>
    <property type="match status" value="1"/>
</dbReference>
<dbReference type="InterPro" id="IPR015422">
    <property type="entry name" value="PyrdxlP-dep_Trfase_small"/>
</dbReference>
<accession>A0A2N7PQM4</accession>
<organism evidence="7 8">
    <name type="scientific">Thermodesulfobacterium geofontis</name>
    <dbReference type="NCBI Taxonomy" id="1295609"/>
    <lineage>
        <taxon>Bacteria</taxon>
        <taxon>Pseudomonadati</taxon>
        <taxon>Thermodesulfobacteriota</taxon>
        <taxon>Thermodesulfobacteria</taxon>
        <taxon>Thermodesulfobacteriales</taxon>
        <taxon>Thermodesulfobacteriaceae</taxon>
        <taxon>Thermodesulfobacterium</taxon>
    </lineage>
</organism>
<keyword evidence="6" id="KW-0175">Coiled coil</keyword>
<evidence type="ECO:0000256" key="1">
    <source>
        <dbReference type="ARBA" id="ARBA00022898"/>
    </source>
</evidence>
<evidence type="ECO:0000256" key="5">
    <source>
        <dbReference type="RuleBase" id="RU004508"/>
    </source>
</evidence>
<dbReference type="InterPro" id="IPR000653">
    <property type="entry name" value="DegT/StrS_aminotransferase"/>
</dbReference>
<dbReference type="EMBL" id="PNIK01000004">
    <property type="protein sequence ID" value="PMP69180.1"/>
    <property type="molecule type" value="Genomic_DNA"/>
</dbReference>
<evidence type="ECO:0000256" key="4">
    <source>
        <dbReference type="PIRSR" id="PIRSR000390-2"/>
    </source>
</evidence>
<evidence type="ECO:0000313" key="7">
    <source>
        <dbReference type="EMBL" id="PMP69180.1"/>
    </source>
</evidence>
<protein>
    <submittedName>
        <fullName evidence="7">DegT/DnrJ/EryC1/StrS family aminotransferase</fullName>
    </submittedName>
</protein>
<comment type="similarity">
    <text evidence="2 5">Belongs to the DegT/DnrJ/EryC1 family.</text>
</comment>
<feature type="coiled-coil region" evidence="6">
    <location>
        <begin position="108"/>
        <end position="135"/>
    </location>
</feature>
<dbReference type="PANTHER" id="PTHR30244">
    <property type="entry name" value="TRANSAMINASE"/>
    <property type="match status" value="1"/>
</dbReference>
<evidence type="ECO:0000313" key="8">
    <source>
        <dbReference type="Proteomes" id="UP000235460"/>
    </source>
</evidence>
<keyword evidence="7" id="KW-0032">Aminotransferase</keyword>
<keyword evidence="1 4" id="KW-0663">Pyridoxal phosphate</keyword>
<dbReference type="InterPro" id="IPR015424">
    <property type="entry name" value="PyrdxlP-dep_Trfase"/>
</dbReference>
<dbReference type="Pfam" id="PF01041">
    <property type="entry name" value="DegT_DnrJ_EryC1"/>
    <property type="match status" value="1"/>
</dbReference>
<keyword evidence="7" id="KW-0808">Transferase</keyword>
<dbReference type="GO" id="GO:0030170">
    <property type="term" value="F:pyridoxal phosphate binding"/>
    <property type="evidence" value="ECO:0007669"/>
    <property type="project" value="TreeGrafter"/>
</dbReference>
<dbReference type="InterPro" id="IPR015421">
    <property type="entry name" value="PyrdxlP-dep_Trfase_major"/>
</dbReference>
<dbReference type="Gene3D" id="3.40.640.10">
    <property type="entry name" value="Type I PLP-dependent aspartate aminotransferase-like (Major domain)"/>
    <property type="match status" value="1"/>
</dbReference>
<dbReference type="Gene3D" id="3.90.1150.10">
    <property type="entry name" value="Aspartate Aminotransferase, domain 1"/>
    <property type="match status" value="1"/>
</dbReference>
<dbReference type="PANTHER" id="PTHR30244:SF36">
    <property type="entry name" value="3-OXO-GLUCOSE-6-PHOSPHATE:GLUTAMATE AMINOTRANSFERASE"/>
    <property type="match status" value="1"/>
</dbReference>
<evidence type="ECO:0000256" key="6">
    <source>
        <dbReference type="SAM" id="Coils"/>
    </source>
</evidence>
<sequence>MKKIPFIDLKRSYQVYKEELEKRVLKVFESGIYLNGPQTKELEEVLANYLNVPYAIGVSSGTEALFLILKALDLPQNTYVLLPSFTFVATAEVVVRAGLIPHFVDVEEETYNLSLESLKENYEKLKKKRKKISAVIAVSLFGLPARLKEIKEFCEEKGIYLIEDICQAFGAKIGNKKAGTFGIASATSFYPTKPLSTFGDAGMVFTSNKKLAKIVRILKEHGQTKPYFYEYHGLNGRIDEIHSAILLIKFKYFEKEIALRKAIVEKYMEGLKDLSPYLKLPYFPKDYFSSYSLFTVRAKNRDRLKKFLENKGIITGVYYNKPLHLQPVYKKFNFKNGDLPVTEKLAKEVLSLPLYPYLTKDEVNYVIFSIKEFYGA</sequence>
<proteinExistence type="inferred from homology"/>
<dbReference type="GO" id="GO:0008483">
    <property type="term" value="F:transaminase activity"/>
    <property type="evidence" value="ECO:0007669"/>
    <property type="project" value="UniProtKB-KW"/>
</dbReference>
<name>A0A2N7PQM4_9BACT</name>
<dbReference type="SUPFAM" id="SSF53383">
    <property type="entry name" value="PLP-dependent transferases"/>
    <property type="match status" value="1"/>
</dbReference>
<dbReference type="GO" id="GO:0000271">
    <property type="term" value="P:polysaccharide biosynthetic process"/>
    <property type="evidence" value="ECO:0007669"/>
    <property type="project" value="TreeGrafter"/>
</dbReference>
<dbReference type="PIRSF" id="PIRSF000390">
    <property type="entry name" value="PLP_StrS"/>
    <property type="match status" value="1"/>
</dbReference>
<comment type="caution">
    <text evidence="7">The sequence shown here is derived from an EMBL/GenBank/DDBJ whole genome shotgun (WGS) entry which is preliminary data.</text>
</comment>
<feature type="active site" description="Proton acceptor" evidence="3">
    <location>
        <position position="193"/>
    </location>
</feature>
<dbReference type="Proteomes" id="UP000235460">
    <property type="component" value="Unassembled WGS sequence"/>
</dbReference>
<gene>
    <name evidence="7" type="ORF">C0190_00400</name>
</gene>
<feature type="modified residue" description="N6-(pyridoxal phosphate)lysine" evidence="4">
    <location>
        <position position="193"/>
    </location>
</feature>
<evidence type="ECO:0000256" key="2">
    <source>
        <dbReference type="ARBA" id="ARBA00037999"/>
    </source>
</evidence>
<reference evidence="7 8" key="1">
    <citation type="submission" date="2018-01" db="EMBL/GenBank/DDBJ databases">
        <title>Metagenomic assembled genomes from two thermal pools in the Uzon Caldera, Kamchatka, Russia.</title>
        <authorList>
            <person name="Wilkins L."/>
            <person name="Ettinger C."/>
        </authorList>
    </citation>
    <scope>NUCLEOTIDE SEQUENCE [LARGE SCALE GENOMIC DNA]</scope>
    <source>
        <strain evidence="7">ZAV-08</strain>
    </source>
</reference>